<proteinExistence type="predicted"/>
<dbReference type="Proteomes" id="UP001054252">
    <property type="component" value="Unassembled WGS sequence"/>
</dbReference>
<keyword evidence="3" id="KW-1185">Reference proteome</keyword>
<name>A0AAV5J043_9ROSI</name>
<evidence type="ECO:0000313" key="3">
    <source>
        <dbReference type="Proteomes" id="UP001054252"/>
    </source>
</evidence>
<protein>
    <submittedName>
        <fullName evidence="2">Uncharacterized protein</fullName>
    </submittedName>
</protein>
<evidence type="ECO:0000256" key="1">
    <source>
        <dbReference type="SAM" id="MobiDB-lite"/>
    </source>
</evidence>
<feature type="compositionally biased region" description="Basic and acidic residues" evidence="1">
    <location>
        <begin position="103"/>
        <end position="112"/>
    </location>
</feature>
<gene>
    <name evidence="2" type="ORF">SLEP1_g17428</name>
</gene>
<organism evidence="2 3">
    <name type="scientific">Rubroshorea leprosula</name>
    <dbReference type="NCBI Taxonomy" id="152421"/>
    <lineage>
        <taxon>Eukaryota</taxon>
        <taxon>Viridiplantae</taxon>
        <taxon>Streptophyta</taxon>
        <taxon>Embryophyta</taxon>
        <taxon>Tracheophyta</taxon>
        <taxon>Spermatophyta</taxon>
        <taxon>Magnoliopsida</taxon>
        <taxon>eudicotyledons</taxon>
        <taxon>Gunneridae</taxon>
        <taxon>Pentapetalae</taxon>
        <taxon>rosids</taxon>
        <taxon>malvids</taxon>
        <taxon>Malvales</taxon>
        <taxon>Dipterocarpaceae</taxon>
        <taxon>Rubroshorea</taxon>
    </lineage>
</organism>
<dbReference type="AlphaFoldDB" id="A0AAV5J043"/>
<accession>A0AAV5J043</accession>
<sequence>MSLGQIHSIAVPWAVPNTLTLTHSFPQNCHNRQIPCLPCSPYISQTPQDQRHERSNQLAKLAPRRMQRLAKIDQKGRPSTTRQDSNSNTSNKLTSFPTQQHRMAKEWNRNTT</sequence>
<evidence type="ECO:0000313" key="2">
    <source>
        <dbReference type="EMBL" id="GKV05411.1"/>
    </source>
</evidence>
<reference evidence="2 3" key="1">
    <citation type="journal article" date="2021" name="Commun. Biol.">
        <title>The genome of Shorea leprosula (Dipterocarpaceae) highlights the ecological relevance of drought in aseasonal tropical rainforests.</title>
        <authorList>
            <person name="Ng K.K.S."/>
            <person name="Kobayashi M.J."/>
            <person name="Fawcett J.A."/>
            <person name="Hatakeyama M."/>
            <person name="Paape T."/>
            <person name="Ng C.H."/>
            <person name="Ang C.C."/>
            <person name="Tnah L.H."/>
            <person name="Lee C.T."/>
            <person name="Nishiyama T."/>
            <person name="Sese J."/>
            <person name="O'Brien M.J."/>
            <person name="Copetti D."/>
            <person name="Mohd Noor M.I."/>
            <person name="Ong R.C."/>
            <person name="Putra M."/>
            <person name="Sireger I.Z."/>
            <person name="Indrioko S."/>
            <person name="Kosugi Y."/>
            <person name="Izuno A."/>
            <person name="Isagi Y."/>
            <person name="Lee S.L."/>
            <person name="Shimizu K.K."/>
        </authorList>
    </citation>
    <scope>NUCLEOTIDE SEQUENCE [LARGE SCALE GENOMIC DNA]</scope>
    <source>
        <strain evidence="2">214</strain>
    </source>
</reference>
<feature type="region of interest" description="Disordered" evidence="1">
    <location>
        <begin position="69"/>
        <end position="112"/>
    </location>
</feature>
<feature type="compositionally biased region" description="Polar residues" evidence="1">
    <location>
        <begin position="77"/>
        <end position="101"/>
    </location>
</feature>
<dbReference type="EMBL" id="BPVZ01000023">
    <property type="protein sequence ID" value="GKV05411.1"/>
    <property type="molecule type" value="Genomic_DNA"/>
</dbReference>
<comment type="caution">
    <text evidence="2">The sequence shown here is derived from an EMBL/GenBank/DDBJ whole genome shotgun (WGS) entry which is preliminary data.</text>
</comment>